<gene>
    <name evidence="1" type="ORF">KC01_LOCUS2611</name>
</gene>
<evidence type="ECO:0000313" key="1">
    <source>
        <dbReference type="EMBL" id="CAL1570287.1"/>
    </source>
</evidence>
<dbReference type="PANTHER" id="PTHR45913">
    <property type="entry name" value="EPM2A-INTERACTING PROTEIN 1"/>
    <property type="match status" value="1"/>
</dbReference>
<dbReference type="Proteomes" id="UP001497482">
    <property type="component" value="Chromosome 10"/>
</dbReference>
<keyword evidence="2" id="KW-1185">Reference proteome</keyword>
<evidence type="ECO:0000313" key="2">
    <source>
        <dbReference type="Proteomes" id="UP001497482"/>
    </source>
</evidence>
<accession>A0AAV2IYH6</accession>
<dbReference type="EMBL" id="OZ035832">
    <property type="protein sequence ID" value="CAL1570287.1"/>
    <property type="molecule type" value="Genomic_DNA"/>
</dbReference>
<dbReference type="AlphaFoldDB" id="A0AAV2IYH6"/>
<sequence length="112" mass="12516">MGNPLSLMSSQRKTIALLLSGFSLTTHREEYAKYPGDEREDRVAKLKTCLLRQQDFFKKAKKESEAALKASYVVSEMIAKAGKPFKDVASSLKPNVSQLCEKKRCQVSGSKE</sequence>
<name>A0AAV2IYH6_KNICA</name>
<dbReference type="PANTHER" id="PTHR45913:SF5">
    <property type="entry name" value="GENERAL TRANSCRIPTION FACTOR II-I REPEAT DOMAIN-CONTAINING PROTEIN 2A-LIKE PROTEIN"/>
    <property type="match status" value="1"/>
</dbReference>
<reference evidence="1 2" key="1">
    <citation type="submission" date="2024-04" db="EMBL/GenBank/DDBJ databases">
        <authorList>
            <person name="Waldvogel A.-M."/>
            <person name="Schoenle A."/>
        </authorList>
    </citation>
    <scope>NUCLEOTIDE SEQUENCE [LARGE SCALE GENOMIC DNA]</scope>
</reference>
<proteinExistence type="predicted"/>
<protein>
    <submittedName>
        <fullName evidence="1">Uncharacterized protein</fullName>
    </submittedName>
</protein>
<organism evidence="1 2">
    <name type="scientific">Knipowitschia caucasica</name>
    <name type="common">Caucasian dwarf goby</name>
    <name type="synonym">Pomatoschistus caucasicus</name>
    <dbReference type="NCBI Taxonomy" id="637954"/>
    <lineage>
        <taxon>Eukaryota</taxon>
        <taxon>Metazoa</taxon>
        <taxon>Chordata</taxon>
        <taxon>Craniata</taxon>
        <taxon>Vertebrata</taxon>
        <taxon>Euteleostomi</taxon>
        <taxon>Actinopterygii</taxon>
        <taxon>Neopterygii</taxon>
        <taxon>Teleostei</taxon>
        <taxon>Neoteleostei</taxon>
        <taxon>Acanthomorphata</taxon>
        <taxon>Gobiaria</taxon>
        <taxon>Gobiiformes</taxon>
        <taxon>Gobioidei</taxon>
        <taxon>Gobiidae</taxon>
        <taxon>Gobiinae</taxon>
        <taxon>Knipowitschia</taxon>
    </lineage>
</organism>